<evidence type="ECO:0000313" key="1">
    <source>
        <dbReference type="EMBL" id="MBC5605856.1"/>
    </source>
</evidence>
<evidence type="ECO:0000313" key="2">
    <source>
        <dbReference type="Proteomes" id="UP000600600"/>
    </source>
</evidence>
<name>A0ABR7CDI4_9BACE</name>
<protein>
    <recommendedName>
        <fullName evidence="3">DUF4376 domain-containing protein</fullName>
    </recommendedName>
</protein>
<sequence length="179" mass="20299">MEQKMYWKNGFYDVPIDGAVEITKRYWQELLDGQSAGLVIVENEKGYPILKGYEPTLLELKARKIAELQAYDSSESVNSFSIGNVSGWLNKSTRVGLMNSISIERESGRPETTIWLNDAKLVLSIEKAIDMLQQIELYALACYNTTQGYINAINQLETKEEIEAYNFKTGYPGKLSFFG</sequence>
<keyword evidence="2" id="KW-1185">Reference proteome</keyword>
<organism evidence="1 2">
    <name type="scientific">Bacteroides difficilis</name>
    <dbReference type="NCBI Taxonomy" id="2763021"/>
    <lineage>
        <taxon>Bacteria</taxon>
        <taxon>Pseudomonadati</taxon>
        <taxon>Bacteroidota</taxon>
        <taxon>Bacteroidia</taxon>
        <taxon>Bacteroidales</taxon>
        <taxon>Bacteroidaceae</taxon>
        <taxon>Bacteroides</taxon>
    </lineage>
</organism>
<gene>
    <name evidence="1" type="ORF">H8S67_14430</name>
</gene>
<evidence type="ECO:0008006" key="3">
    <source>
        <dbReference type="Google" id="ProtNLM"/>
    </source>
</evidence>
<accession>A0ABR7CDI4</accession>
<dbReference type="EMBL" id="JACOOE010000007">
    <property type="protein sequence ID" value="MBC5605856.1"/>
    <property type="molecule type" value="Genomic_DNA"/>
</dbReference>
<proteinExistence type="predicted"/>
<reference evidence="1 2" key="1">
    <citation type="submission" date="2020-08" db="EMBL/GenBank/DDBJ databases">
        <title>Genome public.</title>
        <authorList>
            <person name="Liu C."/>
            <person name="Sun Q."/>
        </authorList>
    </citation>
    <scope>NUCLEOTIDE SEQUENCE [LARGE SCALE GENOMIC DNA]</scope>
    <source>
        <strain evidence="1 2">M27</strain>
    </source>
</reference>
<comment type="caution">
    <text evidence="1">The sequence shown here is derived from an EMBL/GenBank/DDBJ whole genome shotgun (WGS) entry which is preliminary data.</text>
</comment>
<dbReference type="Proteomes" id="UP000600600">
    <property type="component" value="Unassembled WGS sequence"/>
</dbReference>
<dbReference type="RefSeq" id="WP_186967737.1">
    <property type="nucleotide sequence ID" value="NZ_JACOOE010000007.1"/>
</dbReference>